<keyword evidence="2" id="KW-1185">Reference proteome</keyword>
<evidence type="ECO:0000313" key="2">
    <source>
        <dbReference type="Proteomes" id="UP001317191"/>
    </source>
</evidence>
<sequence>MIENTTKIIPPSNTFKNTFCVFTEVSRTEIQGKEPDYCSDSGSVYFYTEKGLYRLSNHWGRLGNCKWRLIDKGLNEHPKIKLGFALWNDFYEDNPWDFLYYLEVDFTTKTVLYQHKNNPLYDGRAVLRTSADTMKRIRQAKNIIELTNWSKHFAVADLEELRKQIVTDLIYTNLTLEEIKRNYL</sequence>
<accession>A0ABT0TQN8</accession>
<dbReference type="Proteomes" id="UP001317191">
    <property type="component" value="Unassembled WGS sequence"/>
</dbReference>
<dbReference type="RefSeq" id="WP_250593207.1">
    <property type="nucleotide sequence ID" value="NZ_JAMLJM010000009.1"/>
</dbReference>
<proteinExistence type="predicted"/>
<gene>
    <name evidence="1" type="ORF">NAT50_10615</name>
</gene>
<name>A0ABT0TQN8_9FLAO</name>
<evidence type="ECO:0000313" key="1">
    <source>
        <dbReference type="EMBL" id="MCL9809810.1"/>
    </source>
</evidence>
<protein>
    <submittedName>
        <fullName evidence="1">Uncharacterized protein</fullName>
    </submittedName>
</protein>
<comment type="caution">
    <text evidence="1">The sequence shown here is derived from an EMBL/GenBank/DDBJ whole genome shotgun (WGS) entry which is preliminary data.</text>
</comment>
<organism evidence="1 2">
    <name type="scientific">Flavobacterium luminosum</name>
    <dbReference type="NCBI Taxonomy" id="2949086"/>
    <lineage>
        <taxon>Bacteria</taxon>
        <taxon>Pseudomonadati</taxon>
        <taxon>Bacteroidota</taxon>
        <taxon>Flavobacteriia</taxon>
        <taxon>Flavobacteriales</taxon>
        <taxon>Flavobacteriaceae</taxon>
        <taxon>Flavobacterium</taxon>
    </lineage>
</organism>
<reference evidence="1 2" key="1">
    <citation type="submission" date="2022-05" db="EMBL/GenBank/DDBJ databases">
        <title>Flavobacterium sp., isolated from activated sludge.</title>
        <authorList>
            <person name="Ran Q."/>
        </authorList>
    </citation>
    <scope>NUCLEOTIDE SEQUENCE [LARGE SCALE GENOMIC DNA]</scope>
    <source>
        <strain evidence="1 2">HXWNR70</strain>
    </source>
</reference>
<dbReference type="EMBL" id="JAMLJM010000009">
    <property type="protein sequence ID" value="MCL9809810.1"/>
    <property type="molecule type" value="Genomic_DNA"/>
</dbReference>